<dbReference type="EMBL" id="MG592574">
    <property type="protein sequence ID" value="AUR95253.1"/>
    <property type="molecule type" value="Genomic_DNA"/>
</dbReference>
<accession>A0A2I7RNM2</accession>
<gene>
    <name evidence="1" type="ORF">NVP1204O_33</name>
</gene>
<evidence type="ECO:0000313" key="1">
    <source>
        <dbReference type="EMBL" id="AUR95253.1"/>
    </source>
</evidence>
<evidence type="ECO:0000313" key="2">
    <source>
        <dbReference type="Proteomes" id="UP000269294"/>
    </source>
</evidence>
<name>A0A2I7RNM2_9CAUD</name>
<protein>
    <submittedName>
        <fullName evidence="1">PIN domain-like protein</fullName>
    </submittedName>
</protein>
<organism evidence="1 2">
    <name type="scientific">Vibrio phage 1.204.O._10N.222.46.F12</name>
    <dbReference type="NCBI Taxonomy" id="1881263"/>
    <lineage>
        <taxon>Viruses</taxon>
        <taxon>Duplodnaviria</taxon>
        <taxon>Heunggongvirae</taxon>
        <taxon>Uroviricota</taxon>
        <taxon>Caudoviricetes</taxon>
        <taxon>Autographivirales</taxon>
        <taxon>Cyclitvirus</taxon>
        <taxon>Cyclitvirus cyclit</taxon>
    </lineage>
</organism>
<dbReference type="Proteomes" id="UP000269294">
    <property type="component" value="Segment"/>
</dbReference>
<proteinExistence type="predicted"/>
<keyword evidence="2" id="KW-1185">Reference proteome</keyword>
<sequence>MKLDLKALASKVAPIEQSTTMLVDEVQNLLPDMVVGREVHIDGDSAAYKCSGKDGTPLTTCKKRFRQFIEDKRLAAGAEFVNLCFTGGDGSKGGRYTTAVTKPYQETRVGTQRPENLPELRAWALNEYAGKAMDITDFLESEGYTYFTGNIRVLETSEEADDTMTQLHQIFKDRGLHDLSVICAEDKDLFMNDGLFLDWNTHELRDCPTPYGHSEHYQTPSGTNKIIGAGKAFFFAQLLTGDTADNIPGLPYFTSALAATCFPSSELREQKRRYTEQTMPSGKALTPSQSEAVKKKISKLVASTKSKSCGPVAVLEYLEECRTEREAFDKVLRAYCAYYGKDEEVYNPHTEQTEIWQPLDFMIEQGRLLWMRRYYGEDVTDYFKEIVHGTTT</sequence>
<reference evidence="1 2" key="1">
    <citation type="submission" date="2017-11" db="EMBL/GenBank/DDBJ databases">
        <title>A major lineage of nontailed dsDNA viruses as unrecognized killers of marine bacteria.</title>
        <authorList>
            <person name="Kauffman K.M."/>
            <person name="Hussain F.A."/>
            <person name="Yang J."/>
            <person name="Arevalo P."/>
            <person name="Brown J.M."/>
            <person name="Chang W.K."/>
            <person name="VanInsberghe D."/>
            <person name="Elsherbini J."/>
            <person name="Cutler M.B."/>
            <person name="Kelly L."/>
            <person name="Polz M.F."/>
        </authorList>
    </citation>
    <scope>NUCLEOTIDE SEQUENCE [LARGE SCALE GENOMIC DNA]</scope>
</reference>